<evidence type="ECO:0000256" key="4">
    <source>
        <dbReference type="ARBA" id="ARBA00023172"/>
    </source>
</evidence>
<dbReference type="Gene3D" id="2.40.50.140">
    <property type="entry name" value="Nucleic acid-binding proteins"/>
    <property type="match status" value="1"/>
</dbReference>
<evidence type="ECO:0000256" key="6">
    <source>
        <dbReference type="ARBA" id="ARBA00033409"/>
    </source>
</evidence>
<gene>
    <name evidence="7" type="primary">recO</name>
    <name evidence="9" type="ORF">SAMN05660830_00548</name>
</gene>
<evidence type="ECO:0000256" key="1">
    <source>
        <dbReference type="ARBA" id="ARBA00007452"/>
    </source>
</evidence>
<keyword evidence="3 7" id="KW-0227">DNA damage</keyword>
<evidence type="ECO:0000256" key="7">
    <source>
        <dbReference type="HAMAP-Rule" id="MF_00201"/>
    </source>
</evidence>
<dbReference type="NCBIfam" id="TIGR00613">
    <property type="entry name" value="reco"/>
    <property type="match status" value="1"/>
</dbReference>
<dbReference type="Gene3D" id="6.20.220.20">
    <property type="entry name" value="Recombination protein O, zinc-binding domain"/>
    <property type="match status" value="1"/>
</dbReference>
<reference evidence="9 10" key="1">
    <citation type="submission" date="2016-11" db="EMBL/GenBank/DDBJ databases">
        <authorList>
            <person name="Varghese N."/>
            <person name="Submissions S."/>
        </authorList>
    </citation>
    <scope>NUCLEOTIDE SEQUENCE [LARGE SCALE GENOMIC DNA]</scope>
    <source>
        <strain evidence="9 10">DSM 17919</strain>
    </source>
</reference>
<dbReference type="AlphaFoldDB" id="A0A8G2C7I0"/>
<comment type="similarity">
    <text evidence="1 7">Belongs to the RecO family.</text>
</comment>
<dbReference type="Proteomes" id="UP000184001">
    <property type="component" value="Unassembled WGS sequence"/>
</dbReference>
<dbReference type="GO" id="GO:0043590">
    <property type="term" value="C:bacterial nucleoid"/>
    <property type="evidence" value="ECO:0007669"/>
    <property type="project" value="TreeGrafter"/>
</dbReference>
<dbReference type="Gene3D" id="1.20.1440.120">
    <property type="entry name" value="Recombination protein O, C-terminal domain"/>
    <property type="match status" value="1"/>
</dbReference>
<dbReference type="GO" id="GO:0006302">
    <property type="term" value="P:double-strand break repair"/>
    <property type="evidence" value="ECO:0007669"/>
    <property type="project" value="TreeGrafter"/>
</dbReference>
<protein>
    <recommendedName>
        <fullName evidence="2 7">DNA repair protein RecO</fullName>
    </recommendedName>
    <alternativeName>
        <fullName evidence="6 7">Recombination protein O</fullName>
    </alternativeName>
</protein>
<sequence>MMEFTETVIILRVGRFKEADLWVRFLSPTRGIMNAFAFGGCRSRRRFCGCLDHLNRVLFRVKGSKLATYFSLEEGTLMDSPENLRVSHERLGLAVNCQKFLEAMGISFEGAPAAYSLFSEMLMLLNEAETLDKLWPIFFRARFAFDQGYNPELHVCQVCSNELKYPVFHVQEGVLTCASCARSQGPRFRLSKESLDALRFVQENSPLHWIELNLSVRARKELSRAIDGFIQYHIGLSWENGMFRRV</sequence>
<dbReference type="PANTHER" id="PTHR33991:SF1">
    <property type="entry name" value="DNA REPAIR PROTEIN RECO"/>
    <property type="match status" value="1"/>
</dbReference>
<dbReference type="InterPro" id="IPR022572">
    <property type="entry name" value="DNA_rep/recomb_RecO_N"/>
</dbReference>
<accession>A0A8G2C7I0</accession>
<evidence type="ECO:0000256" key="3">
    <source>
        <dbReference type="ARBA" id="ARBA00022763"/>
    </source>
</evidence>
<dbReference type="Pfam" id="PF11967">
    <property type="entry name" value="RecO_N"/>
    <property type="match status" value="1"/>
</dbReference>
<keyword evidence="5 7" id="KW-0234">DNA repair</keyword>
<dbReference type="InterPro" id="IPR012340">
    <property type="entry name" value="NA-bd_OB-fold"/>
</dbReference>
<name>A0A8G2C7I0_9BACT</name>
<dbReference type="Pfam" id="PF02565">
    <property type="entry name" value="RecO_C"/>
    <property type="match status" value="1"/>
</dbReference>
<dbReference type="HAMAP" id="MF_00201">
    <property type="entry name" value="RecO"/>
    <property type="match status" value="1"/>
</dbReference>
<dbReference type="GO" id="GO:0006310">
    <property type="term" value="P:DNA recombination"/>
    <property type="evidence" value="ECO:0007669"/>
    <property type="project" value="UniProtKB-UniRule"/>
</dbReference>
<evidence type="ECO:0000256" key="2">
    <source>
        <dbReference type="ARBA" id="ARBA00021310"/>
    </source>
</evidence>
<evidence type="ECO:0000256" key="5">
    <source>
        <dbReference type="ARBA" id="ARBA00023204"/>
    </source>
</evidence>
<dbReference type="InterPro" id="IPR037278">
    <property type="entry name" value="ARFGAP/RecO"/>
</dbReference>
<dbReference type="PANTHER" id="PTHR33991">
    <property type="entry name" value="DNA REPAIR PROTEIN RECO"/>
    <property type="match status" value="1"/>
</dbReference>
<proteinExistence type="inferred from homology"/>
<evidence type="ECO:0000313" key="9">
    <source>
        <dbReference type="EMBL" id="SHI64490.1"/>
    </source>
</evidence>
<organism evidence="9 10">
    <name type="scientific">Halodesulfovibrio aestuarii</name>
    <dbReference type="NCBI Taxonomy" id="126333"/>
    <lineage>
        <taxon>Bacteria</taxon>
        <taxon>Pseudomonadati</taxon>
        <taxon>Thermodesulfobacteriota</taxon>
        <taxon>Desulfovibrionia</taxon>
        <taxon>Desulfovibrionales</taxon>
        <taxon>Desulfovibrionaceae</taxon>
        <taxon>Halodesulfovibrio</taxon>
    </lineage>
</organism>
<dbReference type="EMBL" id="FQZR01000002">
    <property type="protein sequence ID" value="SHI64490.1"/>
    <property type="molecule type" value="Genomic_DNA"/>
</dbReference>
<dbReference type="SUPFAM" id="SSF57863">
    <property type="entry name" value="ArfGap/RecO-like zinc finger"/>
    <property type="match status" value="1"/>
</dbReference>
<comment type="function">
    <text evidence="7">Involved in DNA repair and RecF pathway recombination.</text>
</comment>
<comment type="caution">
    <text evidence="9">The sequence shown here is derived from an EMBL/GenBank/DDBJ whole genome shotgun (WGS) entry which is preliminary data.</text>
</comment>
<evidence type="ECO:0000259" key="8">
    <source>
        <dbReference type="Pfam" id="PF11967"/>
    </source>
</evidence>
<feature type="domain" description="DNA replication/recombination mediator RecO N-terminal" evidence="8">
    <location>
        <begin position="2"/>
        <end position="69"/>
    </location>
</feature>
<dbReference type="InterPro" id="IPR003717">
    <property type="entry name" value="RecO"/>
</dbReference>
<evidence type="ECO:0000313" key="10">
    <source>
        <dbReference type="Proteomes" id="UP000184001"/>
    </source>
</evidence>
<keyword evidence="4 7" id="KW-0233">DNA recombination</keyword>
<dbReference type="InterPro" id="IPR042242">
    <property type="entry name" value="RecO_C"/>
</dbReference>